<dbReference type="InterPro" id="IPR007055">
    <property type="entry name" value="BON_dom"/>
</dbReference>
<gene>
    <name evidence="2" type="ORF">HND93_20715</name>
</gene>
<organism evidence="2 3">
    <name type="scientific">Azospirillum oleiclasticum</name>
    <dbReference type="NCBI Taxonomy" id="2735135"/>
    <lineage>
        <taxon>Bacteria</taxon>
        <taxon>Pseudomonadati</taxon>
        <taxon>Pseudomonadota</taxon>
        <taxon>Alphaproteobacteria</taxon>
        <taxon>Rhodospirillales</taxon>
        <taxon>Azospirillaceae</taxon>
        <taxon>Azospirillum</taxon>
    </lineage>
</organism>
<accession>A0ABX2TGJ6</accession>
<dbReference type="Gene3D" id="3.30.1340.30">
    <property type="match status" value="1"/>
</dbReference>
<name>A0ABX2TGJ6_9PROT</name>
<evidence type="ECO:0000259" key="1">
    <source>
        <dbReference type="PROSITE" id="PS50914"/>
    </source>
</evidence>
<comment type="caution">
    <text evidence="2">The sequence shown here is derived from an EMBL/GenBank/DDBJ whole genome shotgun (WGS) entry which is preliminary data.</text>
</comment>
<protein>
    <submittedName>
        <fullName evidence="2">BON domain-containing protein</fullName>
    </submittedName>
</protein>
<reference evidence="2 3" key="1">
    <citation type="submission" date="2020-05" db="EMBL/GenBank/DDBJ databases">
        <title>Azospirillum oleiclasticum sp. nov, a nitrogen-fixing and heavy crude oil-emulsifying bacterium isolated from the crude oil of Yumen Oilfield.</title>
        <authorList>
            <person name="Wu D."/>
            <person name="Cai M."/>
            <person name="Zhang X."/>
        </authorList>
    </citation>
    <scope>NUCLEOTIDE SEQUENCE [LARGE SCALE GENOMIC DNA]</scope>
    <source>
        <strain evidence="2 3">ROY-1-1-2</strain>
    </source>
</reference>
<evidence type="ECO:0000313" key="2">
    <source>
        <dbReference type="EMBL" id="NYZ22144.1"/>
    </source>
</evidence>
<dbReference type="Proteomes" id="UP000584642">
    <property type="component" value="Unassembled WGS sequence"/>
</dbReference>
<sequence>MDALRRSALTDAENITVSATGGTVTIGGIVRTWQERELALGTAWSTPGVQCVEDLIVIRP</sequence>
<dbReference type="EMBL" id="JABFDB010000016">
    <property type="protein sequence ID" value="NYZ22144.1"/>
    <property type="molecule type" value="Genomic_DNA"/>
</dbReference>
<feature type="domain" description="BON" evidence="1">
    <location>
        <begin position="1"/>
        <end position="60"/>
    </location>
</feature>
<dbReference type="PROSITE" id="PS50914">
    <property type="entry name" value="BON"/>
    <property type="match status" value="1"/>
</dbReference>
<dbReference type="Pfam" id="PF04972">
    <property type="entry name" value="BON"/>
    <property type="match status" value="1"/>
</dbReference>
<keyword evidence="3" id="KW-1185">Reference proteome</keyword>
<evidence type="ECO:0000313" key="3">
    <source>
        <dbReference type="Proteomes" id="UP000584642"/>
    </source>
</evidence>
<proteinExistence type="predicted"/>